<proteinExistence type="inferred from homology"/>
<dbReference type="InterPro" id="IPR045069">
    <property type="entry name" value="MATE_euk"/>
</dbReference>
<feature type="transmembrane region" description="Helical" evidence="7">
    <location>
        <begin position="146"/>
        <end position="166"/>
    </location>
</feature>
<comment type="subcellular location">
    <subcellularLocation>
        <location evidence="1">Membrane</location>
        <topology evidence="1">Multi-pass membrane protein</topology>
    </subcellularLocation>
</comment>
<dbReference type="Proteomes" id="UP001296104">
    <property type="component" value="Unassembled WGS sequence"/>
</dbReference>
<dbReference type="GO" id="GO:0015297">
    <property type="term" value="F:antiporter activity"/>
    <property type="evidence" value="ECO:0007669"/>
    <property type="project" value="InterPro"/>
</dbReference>
<feature type="transmembrane region" description="Helical" evidence="7">
    <location>
        <begin position="439"/>
        <end position="459"/>
    </location>
</feature>
<dbReference type="GO" id="GO:0016020">
    <property type="term" value="C:membrane"/>
    <property type="evidence" value="ECO:0007669"/>
    <property type="project" value="UniProtKB-SubCell"/>
</dbReference>
<keyword evidence="9" id="KW-1185">Reference proteome</keyword>
<dbReference type="CDD" id="cd13132">
    <property type="entry name" value="MATE_eukaryotic"/>
    <property type="match status" value="1"/>
</dbReference>
<feature type="transmembrane region" description="Helical" evidence="7">
    <location>
        <begin position="244"/>
        <end position="270"/>
    </location>
</feature>
<evidence type="ECO:0000256" key="4">
    <source>
        <dbReference type="ARBA" id="ARBA00022989"/>
    </source>
</evidence>
<evidence type="ECO:0000256" key="2">
    <source>
        <dbReference type="ARBA" id="ARBA00010199"/>
    </source>
</evidence>
<keyword evidence="4 7" id="KW-1133">Transmembrane helix</keyword>
<feature type="transmembrane region" description="Helical" evidence="7">
    <location>
        <begin position="368"/>
        <end position="386"/>
    </location>
</feature>
<keyword evidence="5 7" id="KW-0472">Membrane</keyword>
<evidence type="ECO:0000256" key="6">
    <source>
        <dbReference type="SAM" id="MobiDB-lite"/>
    </source>
</evidence>
<name>A0AAI8YXF8_9PEZI</name>
<dbReference type="GO" id="GO:0042910">
    <property type="term" value="F:xenobiotic transmembrane transporter activity"/>
    <property type="evidence" value="ECO:0007669"/>
    <property type="project" value="InterPro"/>
</dbReference>
<dbReference type="AlphaFoldDB" id="A0AAI8YXF8"/>
<evidence type="ECO:0000313" key="8">
    <source>
        <dbReference type="EMBL" id="CAK3985789.1"/>
    </source>
</evidence>
<comment type="caution">
    <text evidence="8">The sequence shown here is derived from an EMBL/GenBank/DDBJ whole genome shotgun (WGS) entry which is preliminary data.</text>
</comment>
<evidence type="ECO:0000256" key="7">
    <source>
        <dbReference type="SAM" id="Phobius"/>
    </source>
</evidence>
<sequence>MDLTQEDSSTARSWMPKFLRRKKTKKAPADERTSLLPKPDDEEPDGIESAKTDEGTWFQRIVSEFWVLLKASIPVILAYSLQNSLQTVSVLIVGRVSPEALAVAAFSYMFAMATAWLIGMGGTTAIDTLASASFTGSKNKQDLGIILQRAFLVLGLFYIPVAVLWICSEPVFKALGQEDFIARDSSKFLSVLIPGGLGYIYFECMKKYLQAQGLMRPGSYVLLITSPINAGLNFLFVYTFELGLIGAPIATGISYWLSFFLLLAYTRFVAGYECWGGFDRKCLHNIGSFARIALLGVIHVGTEWWAFEIVAIVAGQLGTIPLAAQSVIMTADQVMNTIPFGVGVATSARVGNLLGARDARGAALSANTAAWLSMILGAVVMAILLGTKDNFARLFNDDKEVVKLTAQVLPYVALFQIADGLNGSCGGALRGMGRQHVGAAVNILSYYCGALPLGVYLSFHGWGLAGLWVGQCIALYIVGVLEWAIVAFSNWERQVENAFKRMDSGERLEQGEGEEVDGYHV</sequence>
<feature type="transmembrane region" description="Helical" evidence="7">
    <location>
        <begin position="465"/>
        <end position="491"/>
    </location>
</feature>
<dbReference type="EMBL" id="CAVMBE010000019">
    <property type="protein sequence ID" value="CAK3985789.1"/>
    <property type="molecule type" value="Genomic_DNA"/>
</dbReference>
<evidence type="ECO:0000256" key="5">
    <source>
        <dbReference type="ARBA" id="ARBA00023136"/>
    </source>
</evidence>
<gene>
    <name evidence="8" type="ORF">LECACI_7A003853</name>
</gene>
<reference evidence="8" key="1">
    <citation type="submission" date="2023-11" db="EMBL/GenBank/DDBJ databases">
        <authorList>
            <person name="Alioto T."/>
            <person name="Alioto T."/>
            <person name="Gomez Garrido J."/>
        </authorList>
    </citation>
    <scope>NUCLEOTIDE SEQUENCE</scope>
</reference>
<evidence type="ECO:0000313" key="9">
    <source>
        <dbReference type="Proteomes" id="UP001296104"/>
    </source>
</evidence>
<dbReference type="PANTHER" id="PTHR11206">
    <property type="entry name" value="MULTIDRUG RESISTANCE PROTEIN"/>
    <property type="match status" value="1"/>
</dbReference>
<comment type="similarity">
    <text evidence="2">Belongs to the multi antimicrobial extrusion (MATE) (TC 2.A.66.1) family.</text>
</comment>
<evidence type="ECO:0000256" key="1">
    <source>
        <dbReference type="ARBA" id="ARBA00004141"/>
    </source>
</evidence>
<dbReference type="NCBIfam" id="TIGR00797">
    <property type="entry name" value="matE"/>
    <property type="match status" value="1"/>
</dbReference>
<organism evidence="8 9">
    <name type="scientific">Lecanosticta acicola</name>
    <dbReference type="NCBI Taxonomy" id="111012"/>
    <lineage>
        <taxon>Eukaryota</taxon>
        <taxon>Fungi</taxon>
        <taxon>Dikarya</taxon>
        <taxon>Ascomycota</taxon>
        <taxon>Pezizomycotina</taxon>
        <taxon>Dothideomycetes</taxon>
        <taxon>Dothideomycetidae</taxon>
        <taxon>Mycosphaerellales</taxon>
        <taxon>Mycosphaerellaceae</taxon>
        <taxon>Lecanosticta</taxon>
    </lineage>
</organism>
<dbReference type="InterPro" id="IPR002528">
    <property type="entry name" value="MATE_fam"/>
</dbReference>
<keyword evidence="3 7" id="KW-0812">Transmembrane</keyword>
<feature type="transmembrane region" description="Helical" evidence="7">
    <location>
        <begin position="336"/>
        <end position="356"/>
    </location>
</feature>
<protein>
    <submittedName>
        <fullName evidence="8">MATE efflux family</fullName>
    </submittedName>
</protein>
<evidence type="ECO:0000256" key="3">
    <source>
        <dbReference type="ARBA" id="ARBA00022692"/>
    </source>
</evidence>
<feature type="region of interest" description="Disordered" evidence="6">
    <location>
        <begin position="1"/>
        <end position="50"/>
    </location>
</feature>
<dbReference type="GO" id="GO:1990961">
    <property type="term" value="P:xenobiotic detoxification by transmembrane export across the plasma membrane"/>
    <property type="evidence" value="ECO:0007669"/>
    <property type="project" value="InterPro"/>
</dbReference>
<dbReference type="Pfam" id="PF01554">
    <property type="entry name" value="MatE"/>
    <property type="match status" value="2"/>
</dbReference>
<feature type="compositionally biased region" description="Polar residues" evidence="6">
    <location>
        <begin position="1"/>
        <end position="12"/>
    </location>
</feature>
<accession>A0AAI8YXF8</accession>
<feature type="transmembrane region" description="Helical" evidence="7">
    <location>
        <begin position="101"/>
        <end position="126"/>
    </location>
</feature>
<feature type="transmembrane region" description="Helical" evidence="7">
    <location>
        <begin position="217"/>
        <end position="238"/>
    </location>
</feature>